<comment type="similarity">
    <text evidence="7">Belongs to the drug/metabolite transporter (DMT) superfamily. Small multidrug resistance (SMR) (TC 2.A.7.1) family.</text>
</comment>
<dbReference type="GO" id="GO:0005886">
    <property type="term" value="C:plasma membrane"/>
    <property type="evidence" value="ECO:0007669"/>
    <property type="project" value="UniProtKB-SubCell"/>
</dbReference>
<feature type="transmembrane region" description="Helical" evidence="8">
    <location>
        <begin position="29"/>
        <end position="46"/>
    </location>
</feature>
<evidence type="ECO:0000256" key="2">
    <source>
        <dbReference type="ARBA" id="ARBA00022448"/>
    </source>
</evidence>
<evidence type="ECO:0000256" key="4">
    <source>
        <dbReference type="ARBA" id="ARBA00022692"/>
    </source>
</evidence>
<dbReference type="Proteomes" id="UP000250462">
    <property type="component" value="Unassembled WGS sequence"/>
</dbReference>
<evidence type="ECO:0000313" key="10">
    <source>
        <dbReference type="Proteomes" id="UP000250462"/>
    </source>
</evidence>
<dbReference type="InterPro" id="IPR045324">
    <property type="entry name" value="Small_multidrug_res"/>
</dbReference>
<organism evidence="9 10">
    <name type="scientific">Phytoactinopolyspora halophila</name>
    <dbReference type="NCBI Taxonomy" id="1981511"/>
    <lineage>
        <taxon>Bacteria</taxon>
        <taxon>Bacillati</taxon>
        <taxon>Actinomycetota</taxon>
        <taxon>Actinomycetes</taxon>
        <taxon>Jiangellales</taxon>
        <taxon>Jiangellaceae</taxon>
        <taxon>Phytoactinopolyspora</taxon>
    </lineage>
</organism>
<dbReference type="RefSeq" id="WP_112258036.1">
    <property type="nucleotide sequence ID" value="NZ_QMIG01000006.1"/>
</dbReference>
<dbReference type="SUPFAM" id="SSF103481">
    <property type="entry name" value="Multidrug resistance efflux transporter EmrE"/>
    <property type="match status" value="1"/>
</dbReference>
<keyword evidence="3" id="KW-1003">Cell membrane</keyword>
<keyword evidence="5 8" id="KW-1133">Transmembrane helix</keyword>
<evidence type="ECO:0000256" key="1">
    <source>
        <dbReference type="ARBA" id="ARBA00004651"/>
    </source>
</evidence>
<evidence type="ECO:0000256" key="5">
    <source>
        <dbReference type="ARBA" id="ARBA00022989"/>
    </source>
</evidence>
<dbReference type="GO" id="GO:0022857">
    <property type="term" value="F:transmembrane transporter activity"/>
    <property type="evidence" value="ECO:0007669"/>
    <property type="project" value="InterPro"/>
</dbReference>
<accession>A0A329QT74</accession>
<evidence type="ECO:0000313" key="9">
    <source>
        <dbReference type="EMBL" id="RAW15433.1"/>
    </source>
</evidence>
<reference evidence="9 10" key="1">
    <citation type="submission" date="2018-06" db="EMBL/GenBank/DDBJ databases">
        <title>Phytoactinopolyspora halophila sp. nov., a novel halophilic actinomycete isolated from a saline soil in China.</title>
        <authorList>
            <person name="Tang S.-K."/>
        </authorList>
    </citation>
    <scope>NUCLEOTIDE SEQUENCE [LARGE SCALE GENOMIC DNA]</scope>
    <source>
        <strain evidence="9 10">YIM 96934</strain>
    </source>
</reference>
<evidence type="ECO:0000256" key="6">
    <source>
        <dbReference type="ARBA" id="ARBA00023136"/>
    </source>
</evidence>
<keyword evidence="4 7" id="KW-0812">Transmembrane</keyword>
<dbReference type="InterPro" id="IPR000390">
    <property type="entry name" value="Small_drug/metabolite_transptr"/>
</dbReference>
<keyword evidence="6 8" id="KW-0472">Membrane</keyword>
<protein>
    <submittedName>
        <fullName evidence="9">QacE family quaternary ammonium compound efflux SMR transporter</fullName>
    </submittedName>
</protein>
<dbReference type="InterPro" id="IPR037185">
    <property type="entry name" value="EmrE-like"/>
</dbReference>
<feature type="transmembrane region" description="Helical" evidence="8">
    <location>
        <begin position="58"/>
        <end position="79"/>
    </location>
</feature>
<evidence type="ECO:0000256" key="3">
    <source>
        <dbReference type="ARBA" id="ARBA00022475"/>
    </source>
</evidence>
<comment type="caution">
    <text evidence="9">The sequence shown here is derived from an EMBL/GenBank/DDBJ whole genome shotgun (WGS) entry which is preliminary data.</text>
</comment>
<comment type="subcellular location">
    <subcellularLocation>
        <location evidence="1 7">Cell membrane</location>
        <topology evidence="1 7">Multi-pass membrane protein</topology>
    </subcellularLocation>
</comment>
<name>A0A329QT74_9ACTN</name>
<dbReference type="AlphaFoldDB" id="A0A329QT74"/>
<dbReference type="EMBL" id="QMIG01000006">
    <property type="protein sequence ID" value="RAW15433.1"/>
    <property type="molecule type" value="Genomic_DNA"/>
</dbReference>
<dbReference type="Gene3D" id="1.10.3730.20">
    <property type="match status" value="1"/>
</dbReference>
<gene>
    <name evidence="9" type="ORF">DPM12_09300</name>
</gene>
<evidence type="ECO:0000256" key="7">
    <source>
        <dbReference type="RuleBase" id="RU003942"/>
    </source>
</evidence>
<sequence length="121" mass="11936">MVWVLLVAAIAAEVVGTLATGLSDGFTRPLPTGVVVVGVVGAYFLLSLVTARGVAIGVAYAIWSGLGVTAVAVLGAVIFDDTLTWGQVAGMVLVVGGVAALEMGTAPELAGEGGTASEAHR</sequence>
<proteinExistence type="inferred from homology"/>
<evidence type="ECO:0000256" key="8">
    <source>
        <dbReference type="SAM" id="Phobius"/>
    </source>
</evidence>
<keyword evidence="10" id="KW-1185">Reference proteome</keyword>
<keyword evidence="2" id="KW-0813">Transport</keyword>
<dbReference type="PANTHER" id="PTHR30561:SF1">
    <property type="entry name" value="MULTIDRUG TRANSPORTER EMRE"/>
    <property type="match status" value="1"/>
</dbReference>
<feature type="transmembrane region" description="Helical" evidence="8">
    <location>
        <begin position="85"/>
        <end position="101"/>
    </location>
</feature>
<dbReference type="Pfam" id="PF00893">
    <property type="entry name" value="Multi_Drug_Res"/>
    <property type="match status" value="1"/>
</dbReference>
<dbReference type="PANTHER" id="PTHR30561">
    <property type="entry name" value="SMR FAMILY PROTON-DEPENDENT DRUG EFFLUX TRANSPORTER SUGE"/>
    <property type="match status" value="1"/>
</dbReference>